<dbReference type="Pfam" id="PF02978">
    <property type="entry name" value="SRP_SPB"/>
    <property type="match status" value="1"/>
</dbReference>
<dbReference type="EMBL" id="JAFCMP010000174">
    <property type="protein sequence ID" value="KAG5184224.1"/>
    <property type="molecule type" value="Genomic_DNA"/>
</dbReference>
<comment type="caution">
    <text evidence="5">The sequence shown here is derived from an EMBL/GenBank/DDBJ whole genome shotgun (WGS) entry which is preliminary data.</text>
</comment>
<sequence>MSSEGLPAAPGAGGSNPNQPPPPPTGAFKNLNLSALDNDNDDDTEDDVYDAEDGDRVVLPHSVLRRIDALKDLQGKRDDIYEEYKAARRVLEAEYRKRYDVLYQERCDIVSGNKEVEKTESEAGDDEEAHGADQGEDVKGVPSFWANAMIRHEALQDLIEESDVTALAHLTDVKCIDREDLMGFRLEFHFSPNEFFTNSVLTKTYDVAQILDQGEPLLQKVEGCPIDWKKNKNLCEKTVVHKKGRARKGGAAQTPVTRVIKTDSFFKFFLNPIIDSMDDEEDEEEEEHYELNYEVDYEVAQVLRTQIIPNAVDWYTGDAISHDGEDEYDDEEEEEEAMHRAIAAAERDIGGDDDDDEGADAANADPNAENPEAHCASSTAAAAIRHAAPKATLSLAPQAAAASGRRLPHQALGAVRHMGITDTVKQTVKDKLGRFSVEGRTLEAFRKQMRDMLEIPKYTMDEYIKQVEEGMNTWSAKVPLLRNRQEVTDLKRTQTILKSFTAAERADPSCIGKLQLEQVAETAKVSVTEVQQVLHTYEQAETIHRWLRARHARGQRMPKDPQDLQDLARDTRGLTIQSFLKNRPVAKNSQRKRPGHRPLLF</sequence>
<dbReference type="GO" id="GO:0048500">
    <property type="term" value="C:signal recognition particle"/>
    <property type="evidence" value="ECO:0007669"/>
    <property type="project" value="InterPro"/>
</dbReference>
<dbReference type="Gene3D" id="3.30.1120.90">
    <property type="entry name" value="Nucleosome assembly protein"/>
    <property type="match status" value="1"/>
</dbReference>
<feature type="region of interest" description="Disordered" evidence="3">
    <location>
        <begin position="114"/>
        <end position="137"/>
    </location>
</feature>
<feature type="compositionally biased region" description="Acidic residues" evidence="3">
    <location>
        <begin position="38"/>
        <end position="53"/>
    </location>
</feature>
<feature type="domain" description="Signal recognition particle SRP54 subunit M-domain" evidence="4">
    <location>
        <begin position="441"/>
        <end position="542"/>
    </location>
</feature>
<gene>
    <name evidence="5" type="ORF">JKP88DRAFT_354496</name>
</gene>
<accession>A0A836CG27</accession>
<dbReference type="OrthoDB" id="27325at2759"/>
<dbReference type="SUPFAM" id="SSF47446">
    <property type="entry name" value="Signal peptide-binding domain"/>
    <property type="match status" value="1"/>
</dbReference>
<dbReference type="Gene3D" id="1.20.5.1500">
    <property type="match status" value="1"/>
</dbReference>
<evidence type="ECO:0000256" key="3">
    <source>
        <dbReference type="SAM" id="MobiDB-lite"/>
    </source>
</evidence>
<dbReference type="GO" id="GO:0008312">
    <property type="term" value="F:7S RNA binding"/>
    <property type="evidence" value="ECO:0007669"/>
    <property type="project" value="InterPro"/>
</dbReference>
<dbReference type="InterPro" id="IPR004125">
    <property type="entry name" value="Signal_recog_particle_SRP54_M"/>
</dbReference>
<feature type="region of interest" description="Disordered" evidence="3">
    <location>
        <begin position="318"/>
        <end position="379"/>
    </location>
</feature>
<dbReference type="Proteomes" id="UP000664859">
    <property type="component" value="Unassembled WGS sequence"/>
</dbReference>
<proteinExistence type="inferred from homology"/>
<reference evidence="5" key="1">
    <citation type="submission" date="2021-02" db="EMBL/GenBank/DDBJ databases">
        <title>First Annotated Genome of the Yellow-green Alga Tribonema minus.</title>
        <authorList>
            <person name="Mahan K.M."/>
        </authorList>
    </citation>
    <scope>NUCLEOTIDE SEQUENCE</scope>
    <source>
        <strain evidence="5">UTEX B ZZ1240</strain>
    </source>
</reference>
<dbReference type="AlphaFoldDB" id="A0A836CG27"/>
<dbReference type="GO" id="GO:0006334">
    <property type="term" value="P:nucleosome assembly"/>
    <property type="evidence" value="ECO:0007669"/>
    <property type="project" value="InterPro"/>
</dbReference>
<feature type="compositionally biased region" description="Low complexity" evidence="3">
    <location>
        <begin position="360"/>
        <end position="379"/>
    </location>
</feature>
<protein>
    <submittedName>
        <fullName evidence="5">Nucleosome assembly protein-domain-containing protein</fullName>
    </submittedName>
</protein>
<organism evidence="5 6">
    <name type="scientific">Tribonema minus</name>
    <dbReference type="NCBI Taxonomy" id="303371"/>
    <lineage>
        <taxon>Eukaryota</taxon>
        <taxon>Sar</taxon>
        <taxon>Stramenopiles</taxon>
        <taxon>Ochrophyta</taxon>
        <taxon>PX clade</taxon>
        <taxon>Xanthophyceae</taxon>
        <taxon>Tribonematales</taxon>
        <taxon>Tribonemataceae</taxon>
        <taxon>Tribonema</taxon>
    </lineage>
</organism>
<dbReference type="Gene3D" id="1.10.260.30">
    <property type="entry name" value="Signal recognition particle, SRP54 subunit, M-domain"/>
    <property type="match status" value="1"/>
</dbReference>
<evidence type="ECO:0000256" key="1">
    <source>
        <dbReference type="ARBA" id="ARBA00009947"/>
    </source>
</evidence>
<dbReference type="GO" id="GO:0006614">
    <property type="term" value="P:SRP-dependent cotranslational protein targeting to membrane"/>
    <property type="evidence" value="ECO:0007669"/>
    <property type="project" value="InterPro"/>
</dbReference>
<dbReference type="InterPro" id="IPR037231">
    <property type="entry name" value="NAP-like_sf"/>
</dbReference>
<keyword evidence="6" id="KW-1185">Reference proteome</keyword>
<evidence type="ECO:0000313" key="5">
    <source>
        <dbReference type="EMBL" id="KAG5184224.1"/>
    </source>
</evidence>
<evidence type="ECO:0000313" key="6">
    <source>
        <dbReference type="Proteomes" id="UP000664859"/>
    </source>
</evidence>
<dbReference type="GO" id="GO:0005634">
    <property type="term" value="C:nucleus"/>
    <property type="evidence" value="ECO:0007669"/>
    <property type="project" value="InterPro"/>
</dbReference>
<feature type="compositionally biased region" description="Acidic residues" evidence="3">
    <location>
        <begin position="324"/>
        <end position="336"/>
    </location>
</feature>
<dbReference type="InterPro" id="IPR002164">
    <property type="entry name" value="NAP_family"/>
</dbReference>
<dbReference type="SUPFAM" id="SSF143113">
    <property type="entry name" value="NAP-like"/>
    <property type="match status" value="1"/>
</dbReference>
<dbReference type="InterPro" id="IPR036891">
    <property type="entry name" value="Signal_recog_part_SRP54_M_sf"/>
</dbReference>
<evidence type="ECO:0000256" key="2">
    <source>
        <dbReference type="RuleBase" id="RU003876"/>
    </source>
</evidence>
<comment type="similarity">
    <text evidence="1 2">Belongs to the nucleosome assembly protein (NAP) family.</text>
</comment>
<dbReference type="Pfam" id="PF00956">
    <property type="entry name" value="NAP"/>
    <property type="match status" value="1"/>
</dbReference>
<name>A0A836CG27_9STRA</name>
<feature type="region of interest" description="Disordered" evidence="3">
    <location>
        <begin position="1"/>
        <end position="55"/>
    </location>
</feature>
<dbReference type="PANTHER" id="PTHR11875">
    <property type="entry name" value="TESTIS-SPECIFIC Y-ENCODED PROTEIN"/>
    <property type="match status" value="1"/>
</dbReference>
<evidence type="ECO:0000259" key="4">
    <source>
        <dbReference type="Pfam" id="PF02978"/>
    </source>
</evidence>